<sequence length="87" mass="9423">MLILGASIAVAIVVGLLVLTGGRLRGKWRRDEELFDGSPRVVVPELGGPVRVEMLVRLAISKGYTLVAKQPTDEPPGMELVFVREPS</sequence>
<evidence type="ECO:0000313" key="2">
    <source>
        <dbReference type="EMBL" id="GAA4948157.1"/>
    </source>
</evidence>
<reference evidence="3" key="1">
    <citation type="journal article" date="2019" name="Int. J. Syst. Evol. Microbiol.">
        <title>The Global Catalogue of Microorganisms (GCM) 10K type strain sequencing project: providing services to taxonomists for standard genome sequencing and annotation.</title>
        <authorList>
            <consortium name="The Broad Institute Genomics Platform"/>
            <consortium name="The Broad Institute Genome Sequencing Center for Infectious Disease"/>
            <person name="Wu L."/>
            <person name="Ma J."/>
        </authorList>
    </citation>
    <scope>NUCLEOTIDE SEQUENCE [LARGE SCALE GENOMIC DNA]</scope>
    <source>
        <strain evidence="3">JCM 17986</strain>
    </source>
</reference>
<keyword evidence="1" id="KW-0472">Membrane</keyword>
<dbReference type="Proteomes" id="UP001500466">
    <property type="component" value="Unassembled WGS sequence"/>
</dbReference>
<protein>
    <submittedName>
        <fullName evidence="2">Uncharacterized protein</fullName>
    </submittedName>
</protein>
<comment type="caution">
    <text evidence="2">The sequence shown here is derived from an EMBL/GenBank/DDBJ whole genome shotgun (WGS) entry which is preliminary data.</text>
</comment>
<dbReference type="EMBL" id="BAABHS010000002">
    <property type="protein sequence ID" value="GAA4948157.1"/>
    <property type="molecule type" value="Genomic_DNA"/>
</dbReference>
<gene>
    <name evidence="2" type="ORF">GCM10023205_05210</name>
</gene>
<keyword evidence="1" id="KW-1133">Transmembrane helix</keyword>
<feature type="transmembrane region" description="Helical" evidence="1">
    <location>
        <begin position="6"/>
        <end position="24"/>
    </location>
</feature>
<evidence type="ECO:0000256" key="1">
    <source>
        <dbReference type="SAM" id="Phobius"/>
    </source>
</evidence>
<organism evidence="2 3">
    <name type="scientific">Yinghuangia aomiensis</name>
    <dbReference type="NCBI Taxonomy" id="676205"/>
    <lineage>
        <taxon>Bacteria</taxon>
        <taxon>Bacillati</taxon>
        <taxon>Actinomycetota</taxon>
        <taxon>Actinomycetes</taxon>
        <taxon>Kitasatosporales</taxon>
        <taxon>Streptomycetaceae</taxon>
        <taxon>Yinghuangia</taxon>
    </lineage>
</organism>
<evidence type="ECO:0000313" key="3">
    <source>
        <dbReference type="Proteomes" id="UP001500466"/>
    </source>
</evidence>
<name>A0ABP9GMI5_9ACTN</name>
<accession>A0ABP9GMI5</accession>
<keyword evidence="3" id="KW-1185">Reference proteome</keyword>
<keyword evidence="1" id="KW-0812">Transmembrane</keyword>
<proteinExistence type="predicted"/>